<evidence type="ECO:0000313" key="12">
    <source>
        <dbReference type="Proteomes" id="UP000572635"/>
    </source>
</evidence>
<accession>A0A7W8QQK3</accession>
<dbReference type="InterPro" id="IPR017441">
    <property type="entry name" value="Protein_kinase_ATP_BS"/>
</dbReference>
<dbReference type="Pfam" id="PF00069">
    <property type="entry name" value="Pkinase"/>
    <property type="match status" value="1"/>
</dbReference>
<evidence type="ECO:0000313" key="11">
    <source>
        <dbReference type="EMBL" id="MBB5434100.1"/>
    </source>
</evidence>
<dbReference type="GO" id="GO:0004674">
    <property type="term" value="F:protein serine/threonine kinase activity"/>
    <property type="evidence" value="ECO:0007669"/>
    <property type="project" value="UniProtKB-EC"/>
</dbReference>
<dbReference type="InterPro" id="IPR008271">
    <property type="entry name" value="Ser/Thr_kinase_AS"/>
</dbReference>
<feature type="compositionally biased region" description="Gly residues" evidence="9">
    <location>
        <begin position="688"/>
        <end position="711"/>
    </location>
</feature>
<keyword evidence="5" id="KW-0418">Kinase</keyword>
<evidence type="ECO:0000256" key="7">
    <source>
        <dbReference type="PROSITE-ProRule" id="PRU10141"/>
    </source>
</evidence>
<dbReference type="SUPFAM" id="SSF56112">
    <property type="entry name" value="Protein kinase-like (PK-like)"/>
    <property type="match status" value="1"/>
</dbReference>
<dbReference type="Gene3D" id="3.30.200.20">
    <property type="entry name" value="Phosphorylase Kinase, domain 1"/>
    <property type="match status" value="1"/>
</dbReference>
<comment type="similarity">
    <text evidence="1">Belongs to the protein kinase superfamily. NEK Ser/Thr protein kinase family. NIMA subfamily.</text>
</comment>
<dbReference type="Proteomes" id="UP000572635">
    <property type="component" value="Unassembled WGS sequence"/>
</dbReference>
<evidence type="ECO:0000256" key="4">
    <source>
        <dbReference type="ARBA" id="ARBA00022741"/>
    </source>
</evidence>
<dbReference type="EC" id="2.7.11.1" evidence="2"/>
<evidence type="ECO:0000256" key="3">
    <source>
        <dbReference type="ARBA" id="ARBA00022679"/>
    </source>
</evidence>
<dbReference type="SMART" id="SM00220">
    <property type="entry name" value="S_TKc"/>
    <property type="match status" value="1"/>
</dbReference>
<evidence type="ECO:0000256" key="8">
    <source>
        <dbReference type="SAM" id="Coils"/>
    </source>
</evidence>
<dbReference type="PANTHER" id="PTHR43671:SF13">
    <property type="entry name" value="SERINE_THREONINE-PROTEIN KINASE NEK2"/>
    <property type="match status" value="1"/>
</dbReference>
<name>A0A7W8QQK3_9ACTN</name>
<comment type="caution">
    <text evidence="11">The sequence shown here is derived from an EMBL/GenBank/DDBJ whole genome shotgun (WGS) entry which is preliminary data.</text>
</comment>
<feature type="coiled-coil region" evidence="8">
    <location>
        <begin position="499"/>
        <end position="526"/>
    </location>
</feature>
<feature type="domain" description="Protein kinase" evidence="10">
    <location>
        <begin position="17"/>
        <end position="265"/>
    </location>
</feature>
<proteinExistence type="inferred from homology"/>
<feature type="binding site" evidence="7">
    <location>
        <position position="45"/>
    </location>
    <ligand>
        <name>ATP</name>
        <dbReference type="ChEBI" id="CHEBI:30616"/>
    </ligand>
</feature>
<evidence type="ECO:0000256" key="5">
    <source>
        <dbReference type="ARBA" id="ARBA00022777"/>
    </source>
</evidence>
<dbReference type="PANTHER" id="PTHR43671">
    <property type="entry name" value="SERINE/THREONINE-PROTEIN KINASE NEK"/>
    <property type="match status" value="1"/>
</dbReference>
<dbReference type="InterPro" id="IPR011009">
    <property type="entry name" value="Kinase-like_dom_sf"/>
</dbReference>
<dbReference type="EMBL" id="JACHDB010000001">
    <property type="protein sequence ID" value="MBB5434100.1"/>
    <property type="molecule type" value="Genomic_DNA"/>
</dbReference>
<dbReference type="Gene3D" id="1.10.510.10">
    <property type="entry name" value="Transferase(Phosphotransferase) domain 1"/>
    <property type="match status" value="1"/>
</dbReference>
<evidence type="ECO:0000256" key="2">
    <source>
        <dbReference type="ARBA" id="ARBA00012513"/>
    </source>
</evidence>
<evidence type="ECO:0000259" key="10">
    <source>
        <dbReference type="PROSITE" id="PS50011"/>
    </source>
</evidence>
<keyword evidence="3" id="KW-0808">Transferase</keyword>
<dbReference type="InterPro" id="IPR050660">
    <property type="entry name" value="NEK_Ser/Thr_kinase"/>
</dbReference>
<protein>
    <recommendedName>
        <fullName evidence="2">non-specific serine/threonine protein kinase</fullName>
        <ecNumber evidence="2">2.7.11.1</ecNumber>
    </recommendedName>
</protein>
<keyword evidence="4 7" id="KW-0547">Nucleotide-binding</keyword>
<keyword evidence="6 7" id="KW-0067">ATP-binding</keyword>
<dbReference type="GO" id="GO:0005524">
    <property type="term" value="F:ATP binding"/>
    <property type="evidence" value="ECO:0007669"/>
    <property type="project" value="UniProtKB-UniRule"/>
</dbReference>
<dbReference type="AlphaFoldDB" id="A0A7W8QQK3"/>
<evidence type="ECO:0000256" key="6">
    <source>
        <dbReference type="ARBA" id="ARBA00022840"/>
    </source>
</evidence>
<dbReference type="PROSITE" id="PS50011">
    <property type="entry name" value="PROTEIN_KINASE_DOM"/>
    <property type="match status" value="1"/>
</dbReference>
<evidence type="ECO:0000256" key="9">
    <source>
        <dbReference type="SAM" id="MobiDB-lite"/>
    </source>
</evidence>
<keyword evidence="12" id="KW-1185">Reference proteome</keyword>
<dbReference type="PROSITE" id="PS00107">
    <property type="entry name" value="PROTEIN_KINASE_ATP"/>
    <property type="match status" value="1"/>
</dbReference>
<feature type="region of interest" description="Disordered" evidence="9">
    <location>
        <begin position="670"/>
        <end position="757"/>
    </location>
</feature>
<dbReference type="InterPro" id="IPR000719">
    <property type="entry name" value="Prot_kinase_dom"/>
</dbReference>
<keyword evidence="8" id="KW-0175">Coiled coil</keyword>
<feature type="compositionally biased region" description="Basic and acidic residues" evidence="9">
    <location>
        <begin position="717"/>
        <end position="730"/>
    </location>
</feature>
<evidence type="ECO:0000256" key="1">
    <source>
        <dbReference type="ARBA" id="ARBA00010886"/>
    </source>
</evidence>
<sequence>MVDSADGREACERIGGYTLTERLGGGGFGEVYLGESGDGRRVAVKFLHAAWADDADMRRRFAAEVEQARRVSGFCIAPIVDADLESPRPWIASEYIDGPTLAAAVAADGPRGGADLHRLAVSTATALAAIHGAGVVHRDLKPENILLAADGPRVIDFGIARAVEATSVTASGVVGTVGYMAPEQLEGERLTPAVDVFAWGAVMVFAATGRDAFAAPSQAARIARVLSGEPDTAGIGDPLLSVIRSCLEKDPARRPTARALIDLLLGIPAEAMAPAGRPAPVGLEATRAPDGPDGVLAAERTLRTGDAPPGRTEERRSATLPFTRAAGPGNAGGPSVEAEVAPATGLPGRPQGSGGLPGPGGAAPYLFAGGGFTDPGRLAEAMQNDWPGAARVFGDARQRAALEAWIAECADGTRLDRSLFHAPPGDPDAAVARFVAGLRPDLPPVFRGRLATLDALKREFSDVQGLINGAAQADELRLLARAEVMHALASHSGPDAEQRRGLARDLERAERAAADFQDRLRQVLGATGLGEVDSALVLAYLLHPEAQAESGTRLDTAGTEVGALLRTPLQRAQGPERAGVRAVLERAAGPIAAKAREVAERREALGRAEAELEEALGRWQREGRLYTAYVWLWEVPKMVLLPPAVVIAYFAGTWVSGEYAVGGGRGGGRGPLAGGAPRRALHQARDGPQGGPPLGGRGRPGPVSGGRGAGRAGARRGGRDRCRTGPDARGGHRVNGVTGGTGVRSGPGGRGRYRGPL</sequence>
<dbReference type="RefSeq" id="WP_184394420.1">
    <property type="nucleotide sequence ID" value="NZ_BAAAJD010000052.1"/>
</dbReference>
<dbReference type="PROSITE" id="PS00108">
    <property type="entry name" value="PROTEIN_KINASE_ST"/>
    <property type="match status" value="1"/>
</dbReference>
<feature type="compositionally biased region" description="Gly residues" evidence="9">
    <location>
        <begin position="737"/>
        <end position="750"/>
    </location>
</feature>
<gene>
    <name evidence="11" type="ORF">HDA36_004184</name>
</gene>
<feature type="region of interest" description="Disordered" evidence="9">
    <location>
        <begin position="301"/>
        <end position="340"/>
    </location>
</feature>
<reference evidence="11 12" key="1">
    <citation type="submission" date="2020-08" db="EMBL/GenBank/DDBJ databases">
        <title>Sequencing the genomes of 1000 actinobacteria strains.</title>
        <authorList>
            <person name="Klenk H.-P."/>
        </authorList>
    </citation>
    <scope>NUCLEOTIDE SEQUENCE [LARGE SCALE GENOMIC DNA]</scope>
    <source>
        <strain evidence="11 12">DSM 44551</strain>
    </source>
</reference>
<dbReference type="CDD" id="cd14014">
    <property type="entry name" value="STKc_PknB_like"/>
    <property type="match status" value="1"/>
</dbReference>
<organism evidence="11 12">
    <name type="scientific">Nocardiopsis composta</name>
    <dbReference type="NCBI Taxonomy" id="157465"/>
    <lineage>
        <taxon>Bacteria</taxon>
        <taxon>Bacillati</taxon>
        <taxon>Actinomycetota</taxon>
        <taxon>Actinomycetes</taxon>
        <taxon>Streptosporangiales</taxon>
        <taxon>Nocardiopsidaceae</taxon>
        <taxon>Nocardiopsis</taxon>
    </lineage>
</organism>